<feature type="non-terminal residue" evidence="1">
    <location>
        <position position="1"/>
    </location>
</feature>
<reference evidence="1" key="1">
    <citation type="journal article" date="2012" name="PLoS ONE">
        <title>Gene sets for utilization of primary and secondary nutrition supplies in the distal gut of endangered iberian lynx.</title>
        <authorList>
            <person name="Alcaide M."/>
            <person name="Messina E."/>
            <person name="Richter M."/>
            <person name="Bargiela R."/>
            <person name="Peplies J."/>
            <person name="Huws S.A."/>
            <person name="Newbold C.J."/>
            <person name="Golyshin P.N."/>
            <person name="Simon M.A."/>
            <person name="Lopez G."/>
            <person name="Yakimov M.M."/>
            <person name="Ferrer M."/>
        </authorList>
    </citation>
    <scope>NUCLEOTIDE SEQUENCE</scope>
</reference>
<evidence type="ECO:0000313" key="1">
    <source>
        <dbReference type="EMBL" id="EJX00992.1"/>
    </source>
</evidence>
<protein>
    <submittedName>
        <fullName evidence="1">Uncharacterized protein</fullName>
    </submittedName>
</protein>
<sequence>QVRWYNESMIPPYKRTENPKHYVALYAMFEGYRNTWLRSYVNLFKYLYSK</sequence>
<name>J9G171_9ZZZZ</name>
<dbReference type="AlphaFoldDB" id="J9G171"/>
<organism evidence="1">
    <name type="scientific">gut metagenome</name>
    <dbReference type="NCBI Taxonomy" id="749906"/>
    <lineage>
        <taxon>unclassified sequences</taxon>
        <taxon>metagenomes</taxon>
        <taxon>organismal metagenomes</taxon>
    </lineage>
</organism>
<dbReference type="EMBL" id="AMCI01003140">
    <property type="protein sequence ID" value="EJX00992.1"/>
    <property type="molecule type" value="Genomic_DNA"/>
</dbReference>
<proteinExistence type="predicted"/>
<comment type="caution">
    <text evidence="1">The sequence shown here is derived from an EMBL/GenBank/DDBJ whole genome shotgun (WGS) entry which is preliminary data.</text>
</comment>
<accession>J9G171</accession>
<gene>
    <name evidence="1" type="ORF">EVA_10901</name>
</gene>